<keyword evidence="1" id="KW-0862">Zinc</keyword>
<organism evidence="4">
    <name type="scientific">Trichuris suis</name>
    <name type="common">pig whipworm</name>
    <dbReference type="NCBI Taxonomy" id="68888"/>
    <lineage>
        <taxon>Eukaryota</taxon>
        <taxon>Metazoa</taxon>
        <taxon>Ecdysozoa</taxon>
        <taxon>Nematoda</taxon>
        <taxon>Enoplea</taxon>
        <taxon>Dorylaimia</taxon>
        <taxon>Trichinellida</taxon>
        <taxon>Trichuridae</taxon>
        <taxon>Trichuris</taxon>
    </lineage>
</organism>
<dbReference type="PROSITE" id="PS50158">
    <property type="entry name" value="ZF_CCHC"/>
    <property type="match status" value="1"/>
</dbReference>
<dbReference type="InterPro" id="IPR001878">
    <property type="entry name" value="Znf_CCHC"/>
</dbReference>
<reference evidence="4" key="1">
    <citation type="journal article" date="2014" name="Nat. Genet.">
        <title>Genome and transcriptome of the porcine whipworm Trichuris suis.</title>
        <authorList>
            <person name="Jex A.R."/>
            <person name="Nejsum P."/>
            <person name="Schwarz E.M."/>
            <person name="Hu L."/>
            <person name="Young N.D."/>
            <person name="Hall R.S."/>
            <person name="Korhonen P.K."/>
            <person name="Liao S."/>
            <person name="Thamsborg S."/>
            <person name="Xia J."/>
            <person name="Xu P."/>
            <person name="Wang S."/>
            <person name="Scheerlinck J.P."/>
            <person name="Hofmann A."/>
            <person name="Sternberg P.W."/>
            <person name="Wang J."/>
            <person name="Gasser R.B."/>
        </authorList>
    </citation>
    <scope>NUCLEOTIDE SEQUENCE [LARGE SCALE GENOMIC DNA]</scope>
    <source>
        <strain evidence="4">DCEP-RM93F</strain>
    </source>
</reference>
<evidence type="ECO:0000256" key="1">
    <source>
        <dbReference type="PROSITE-ProRule" id="PRU00047"/>
    </source>
</evidence>
<feature type="region of interest" description="Disordered" evidence="2">
    <location>
        <begin position="208"/>
        <end position="260"/>
    </location>
</feature>
<proteinExistence type="predicted"/>
<name>A0A085N1I3_9BILA</name>
<gene>
    <name evidence="4" type="ORF">M514_00985</name>
</gene>
<evidence type="ECO:0000313" key="4">
    <source>
        <dbReference type="EMBL" id="KFD63329.1"/>
    </source>
</evidence>
<dbReference type="Proteomes" id="UP000030758">
    <property type="component" value="Unassembled WGS sequence"/>
</dbReference>
<keyword evidence="1" id="KW-0479">Metal-binding</keyword>
<dbReference type="AlphaFoldDB" id="A0A085N1I3"/>
<feature type="domain" description="CCHC-type" evidence="3">
    <location>
        <begin position="191"/>
        <end position="204"/>
    </location>
</feature>
<accession>A0A085N1I3</accession>
<dbReference type="EMBL" id="KL367576">
    <property type="protein sequence ID" value="KFD63329.1"/>
    <property type="molecule type" value="Genomic_DNA"/>
</dbReference>
<dbReference type="GO" id="GO:0008270">
    <property type="term" value="F:zinc ion binding"/>
    <property type="evidence" value="ECO:0007669"/>
    <property type="project" value="UniProtKB-KW"/>
</dbReference>
<dbReference type="GO" id="GO:0003676">
    <property type="term" value="F:nucleic acid binding"/>
    <property type="evidence" value="ECO:0007669"/>
    <property type="project" value="InterPro"/>
</dbReference>
<sequence length="260" mass="27787">MESSIDVRIIPEFDGTHGVPVVEWLRKVELVCSLRGVTDVAGVMPLRLTGGAFAVYLQLPDDEKKGVEKVKKALLAAFAVDPFVAYEQFSGRRLRSDESPDVFLADLRRLASLFGGVSEKALACAFVAGLPDSVRQLLRAGSRLENLGLDQILARARAVLIDERPAGVANACLGARPSEEARQTVVSGPCCYACGGPNHFARDCLTRRQIPGGNRPSGGQTSQPRVRNRGRRRSGAAASPHQGNADGEEVTAAASLPRTD</sequence>
<protein>
    <recommendedName>
        <fullName evidence="3">CCHC-type domain-containing protein</fullName>
    </recommendedName>
</protein>
<dbReference type="Pfam" id="PF00098">
    <property type="entry name" value="zf-CCHC"/>
    <property type="match status" value="1"/>
</dbReference>
<evidence type="ECO:0000256" key="2">
    <source>
        <dbReference type="SAM" id="MobiDB-lite"/>
    </source>
</evidence>
<evidence type="ECO:0000259" key="3">
    <source>
        <dbReference type="PROSITE" id="PS50158"/>
    </source>
</evidence>
<keyword evidence="1" id="KW-0863">Zinc-finger</keyword>